<keyword evidence="3" id="KW-1185">Reference proteome</keyword>
<dbReference type="Proteomes" id="UP001589670">
    <property type="component" value="Unassembled WGS sequence"/>
</dbReference>
<organism evidence="2 3">
    <name type="scientific">Roseovarius ramblicola</name>
    <dbReference type="NCBI Taxonomy" id="2022336"/>
    <lineage>
        <taxon>Bacteria</taxon>
        <taxon>Pseudomonadati</taxon>
        <taxon>Pseudomonadota</taxon>
        <taxon>Alphaproteobacteria</taxon>
        <taxon>Rhodobacterales</taxon>
        <taxon>Roseobacteraceae</taxon>
        <taxon>Roseovarius</taxon>
    </lineage>
</organism>
<protein>
    <submittedName>
        <fullName evidence="2">DUF1127 domain-containing protein</fullName>
    </submittedName>
</protein>
<reference evidence="2 3" key="1">
    <citation type="submission" date="2024-09" db="EMBL/GenBank/DDBJ databases">
        <authorList>
            <person name="Sun Q."/>
            <person name="Mori K."/>
        </authorList>
    </citation>
    <scope>NUCLEOTIDE SEQUENCE [LARGE SCALE GENOMIC DNA]</scope>
    <source>
        <strain evidence="2 3">CECT 9424</strain>
    </source>
</reference>
<sequence>MAEMFIEVLCKCRNRLSLVQARPDRAALKGESEKDRKGKKMARSIVTQHGSAGTVWSELRATAHAATQHASAWMAYRRTVRELSGLSNRDLADLGLHRSEIRRVARDSVYGARR</sequence>
<evidence type="ECO:0000313" key="2">
    <source>
        <dbReference type="EMBL" id="MFB9149977.1"/>
    </source>
</evidence>
<comment type="caution">
    <text evidence="2">The sequence shown here is derived from an EMBL/GenBank/DDBJ whole genome shotgun (WGS) entry which is preliminary data.</text>
</comment>
<evidence type="ECO:0000259" key="1">
    <source>
        <dbReference type="Pfam" id="PF06568"/>
    </source>
</evidence>
<feature type="domain" description="YjiS-like" evidence="1">
    <location>
        <begin position="68"/>
        <end position="102"/>
    </location>
</feature>
<name>A0ABV5I064_9RHOB</name>
<accession>A0ABV5I064</accession>
<evidence type="ECO:0000313" key="3">
    <source>
        <dbReference type="Proteomes" id="UP001589670"/>
    </source>
</evidence>
<dbReference type="Pfam" id="PF06568">
    <property type="entry name" value="YjiS-like"/>
    <property type="match status" value="1"/>
</dbReference>
<dbReference type="EMBL" id="JBHMEC010000015">
    <property type="protein sequence ID" value="MFB9149977.1"/>
    <property type="molecule type" value="Genomic_DNA"/>
</dbReference>
<dbReference type="InterPro" id="IPR009506">
    <property type="entry name" value="YjiS-like"/>
</dbReference>
<gene>
    <name evidence="2" type="ORF">ACFFU4_09485</name>
</gene>
<proteinExistence type="predicted"/>